<comment type="caution">
    <text evidence="2">The sequence shown here is derived from an EMBL/GenBank/DDBJ whole genome shotgun (WGS) entry which is preliminary data.</text>
</comment>
<feature type="transmembrane region" description="Helical" evidence="1">
    <location>
        <begin position="80"/>
        <end position="99"/>
    </location>
</feature>
<dbReference type="PANTHER" id="PTHR38468">
    <property type="entry name" value="SLL0939 PROTEIN"/>
    <property type="match status" value="1"/>
</dbReference>
<evidence type="ECO:0000313" key="2">
    <source>
        <dbReference type="EMBL" id="NRS91145.1"/>
    </source>
</evidence>
<dbReference type="Proteomes" id="UP000610746">
    <property type="component" value="Unassembled WGS sequence"/>
</dbReference>
<keyword evidence="1" id="KW-0812">Transmembrane</keyword>
<keyword evidence="1" id="KW-0472">Membrane</keyword>
<accession>A0A8J8G5K2</accession>
<gene>
    <name evidence="2" type="ORF">HNQ03_000210</name>
</gene>
<reference evidence="2" key="1">
    <citation type="submission" date="2020-05" db="EMBL/GenBank/DDBJ databases">
        <title>Genomic Encyclopedia of Type Strains, Phase IV (KMG-V): Genome sequencing to study the core and pangenomes of soil and plant-associated prokaryotes.</title>
        <authorList>
            <person name="Whitman W."/>
        </authorList>
    </citation>
    <scope>NUCLEOTIDE SEQUENCE</scope>
    <source>
        <strain evidence="2">16F</strain>
    </source>
</reference>
<keyword evidence="3" id="KW-1185">Reference proteome</keyword>
<organism evidence="2 3">
    <name type="scientific">Frigoriflavimonas asaccharolytica</name>
    <dbReference type="NCBI Taxonomy" id="2735899"/>
    <lineage>
        <taxon>Bacteria</taxon>
        <taxon>Pseudomonadati</taxon>
        <taxon>Bacteroidota</taxon>
        <taxon>Flavobacteriia</taxon>
        <taxon>Flavobacteriales</taxon>
        <taxon>Weeksellaceae</taxon>
        <taxon>Frigoriflavimonas</taxon>
    </lineage>
</organism>
<evidence type="ECO:0000313" key="3">
    <source>
        <dbReference type="Proteomes" id="UP000610746"/>
    </source>
</evidence>
<dbReference type="Pfam" id="PF07784">
    <property type="entry name" value="DUF1622"/>
    <property type="match status" value="1"/>
</dbReference>
<proteinExistence type="predicted"/>
<dbReference type="RefSeq" id="WP_173777774.1">
    <property type="nucleotide sequence ID" value="NZ_JABSNO010000001.1"/>
</dbReference>
<sequence>MELIKTYIDYVSKIMEAIGVLTIFIGSSVALIKYLIFFQKSKDYNYVNLRQSVGKSILLGLEILIAADIMATVVTDPTLLSVSILGLIVIIRTFLSLSLQVELEGKFPWQNSKKKDQ</sequence>
<feature type="transmembrane region" description="Helical" evidence="1">
    <location>
        <begin position="17"/>
        <end position="36"/>
    </location>
</feature>
<feature type="transmembrane region" description="Helical" evidence="1">
    <location>
        <begin position="57"/>
        <end position="74"/>
    </location>
</feature>
<dbReference type="EMBL" id="JABSNO010000001">
    <property type="protein sequence ID" value="NRS91145.1"/>
    <property type="molecule type" value="Genomic_DNA"/>
</dbReference>
<evidence type="ECO:0000256" key="1">
    <source>
        <dbReference type="SAM" id="Phobius"/>
    </source>
</evidence>
<dbReference type="PANTHER" id="PTHR38468:SF1">
    <property type="entry name" value="SLL0939 PROTEIN"/>
    <property type="match status" value="1"/>
</dbReference>
<keyword evidence="1" id="KW-1133">Transmembrane helix</keyword>
<dbReference type="InterPro" id="IPR012427">
    <property type="entry name" value="DUF1622"/>
</dbReference>
<name>A0A8J8G5K2_9FLAO</name>
<dbReference type="AlphaFoldDB" id="A0A8J8G5K2"/>
<protein>
    <submittedName>
        <fullName evidence="2">Putative membrane protein</fullName>
    </submittedName>
</protein>